<accession>A0ACB7XY08</accession>
<dbReference type="Proteomes" id="UP000828048">
    <property type="component" value="Chromosome 5"/>
</dbReference>
<proteinExistence type="predicted"/>
<name>A0ACB7XY08_9ERIC</name>
<evidence type="ECO:0000313" key="1">
    <source>
        <dbReference type="EMBL" id="KAH7845600.1"/>
    </source>
</evidence>
<dbReference type="EMBL" id="CM037155">
    <property type="protein sequence ID" value="KAH7845600.1"/>
    <property type="molecule type" value="Genomic_DNA"/>
</dbReference>
<reference evidence="1 2" key="1">
    <citation type="journal article" date="2021" name="Hortic Res">
        <title>High-quality reference genome and annotation aids understanding of berry development for evergreen blueberry (Vaccinium darrowii).</title>
        <authorList>
            <person name="Yu J."/>
            <person name="Hulse-Kemp A.M."/>
            <person name="Babiker E."/>
            <person name="Staton M."/>
        </authorList>
    </citation>
    <scope>NUCLEOTIDE SEQUENCE [LARGE SCALE GENOMIC DNA]</scope>
    <source>
        <strain evidence="2">cv. NJ 8807/NJ 8810</strain>
        <tissue evidence="1">Young leaf</tissue>
    </source>
</reference>
<organism evidence="1 2">
    <name type="scientific">Vaccinium darrowii</name>
    <dbReference type="NCBI Taxonomy" id="229202"/>
    <lineage>
        <taxon>Eukaryota</taxon>
        <taxon>Viridiplantae</taxon>
        <taxon>Streptophyta</taxon>
        <taxon>Embryophyta</taxon>
        <taxon>Tracheophyta</taxon>
        <taxon>Spermatophyta</taxon>
        <taxon>Magnoliopsida</taxon>
        <taxon>eudicotyledons</taxon>
        <taxon>Gunneridae</taxon>
        <taxon>Pentapetalae</taxon>
        <taxon>asterids</taxon>
        <taxon>Ericales</taxon>
        <taxon>Ericaceae</taxon>
        <taxon>Vaccinioideae</taxon>
        <taxon>Vaccinieae</taxon>
        <taxon>Vaccinium</taxon>
    </lineage>
</organism>
<protein>
    <submittedName>
        <fullName evidence="1">Uncharacterized protein</fullName>
    </submittedName>
</protein>
<gene>
    <name evidence="1" type="ORF">Vadar_003987</name>
</gene>
<keyword evidence="2" id="KW-1185">Reference proteome</keyword>
<sequence length="119" mass="13596">MSSLSVLIDSLALVTYKVDRLGTESCFYIWVRDGNGVKDNWNKKYSIGPILGLYVAMGIRRNGELLLLWVNERHMVSYKLDTQNIKEYHNVVDDPAVIPFRVLSYAENLVSVKRQCLAS</sequence>
<evidence type="ECO:0000313" key="2">
    <source>
        <dbReference type="Proteomes" id="UP000828048"/>
    </source>
</evidence>
<comment type="caution">
    <text evidence="1">The sequence shown here is derived from an EMBL/GenBank/DDBJ whole genome shotgun (WGS) entry which is preliminary data.</text>
</comment>